<name>A0A3D9H6D0_9PROT</name>
<dbReference type="RefSeq" id="WP_115938512.1">
    <property type="nucleotide sequence ID" value="NZ_QRDW01000012.1"/>
</dbReference>
<keyword evidence="3" id="KW-1185">Reference proteome</keyword>
<dbReference type="AlphaFoldDB" id="A0A3D9H6D0"/>
<evidence type="ECO:0000313" key="2">
    <source>
        <dbReference type="EMBL" id="RED45022.1"/>
    </source>
</evidence>
<proteinExistence type="predicted"/>
<feature type="domain" description="TnsA endonuclease N-terminal" evidence="1">
    <location>
        <begin position="52"/>
        <end position="132"/>
    </location>
</feature>
<dbReference type="Pfam" id="PF08722">
    <property type="entry name" value="Tn7_TnsA-like_N"/>
    <property type="match status" value="1"/>
</dbReference>
<evidence type="ECO:0000313" key="3">
    <source>
        <dbReference type="Proteomes" id="UP000256845"/>
    </source>
</evidence>
<accession>A0A3D9H6D0</accession>
<reference evidence="2 3" key="1">
    <citation type="submission" date="2018-07" db="EMBL/GenBank/DDBJ databases">
        <title>Genomic Encyclopedia of Type Strains, Phase III (KMG-III): the genomes of soil and plant-associated and newly described type strains.</title>
        <authorList>
            <person name="Whitman W."/>
        </authorList>
    </citation>
    <scope>NUCLEOTIDE SEQUENCE [LARGE SCALE GENOMIC DNA]</scope>
    <source>
        <strain evidence="2 3">CECT 8488</strain>
    </source>
</reference>
<dbReference type="InterPro" id="IPR011856">
    <property type="entry name" value="tRNA_endonuc-like_dom_sf"/>
</dbReference>
<keyword evidence="2" id="KW-0378">Hydrolase</keyword>
<gene>
    <name evidence="2" type="ORF">DFP90_11213</name>
</gene>
<dbReference type="OrthoDB" id="7337001at2"/>
<keyword evidence="2" id="KW-0540">Nuclease</keyword>
<dbReference type="Proteomes" id="UP000256845">
    <property type="component" value="Unassembled WGS sequence"/>
</dbReference>
<dbReference type="EMBL" id="QRDW01000012">
    <property type="protein sequence ID" value="RED45022.1"/>
    <property type="molecule type" value="Genomic_DNA"/>
</dbReference>
<sequence>MNGETNVHSGAVRKIPPGRRSLTGAVNVHRFKQSVQFESGLERDFIYLKSLDHQVEDIIPQPCCIQFEDGEGKSRKYTPDFLVIYSDGRSSDLVEIKYQDELKKKRKLLMPRFQAAEEYSALNYWNFSVQTEHEIRNSRLENAKLLLPLQRNKPDPGLSARIIKSISTGCMVSTEELVHLSGLRDEPASRVYRVVLGLLAHGIFTTDFENLIDQKTPVGLAGDKSW</sequence>
<protein>
    <submittedName>
        <fullName evidence="2">TnsA endonuclease-like protein</fullName>
    </submittedName>
</protein>
<dbReference type="InterPro" id="IPR014833">
    <property type="entry name" value="TnsA_N"/>
</dbReference>
<dbReference type="GO" id="GO:0003676">
    <property type="term" value="F:nucleic acid binding"/>
    <property type="evidence" value="ECO:0007669"/>
    <property type="project" value="InterPro"/>
</dbReference>
<keyword evidence="2" id="KW-0255">Endonuclease</keyword>
<evidence type="ECO:0000259" key="1">
    <source>
        <dbReference type="Pfam" id="PF08722"/>
    </source>
</evidence>
<dbReference type="GO" id="GO:0004519">
    <property type="term" value="F:endonuclease activity"/>
    <property type="evidence" value="ECO:0007669"/>
    <property type="project" value="UniProtKB-KW"/>
</dbReference>
<organism evidence="2 3">
    <name type="scientific">Aestuariispira insulae</name>
    <dbReference type="NCBI Taxonomy" id="1461337"/>
    <lineage>
        <taxon>Bacteria</taxon>
        <taxon>Pseudomonadati</taxon>
        <taxon>Pseudomonadota</taxon>
        <taxon>Alphaproteobacteria</taxon>
        <taxon>Rhodospirillales</taxon>
        <taxon>Kiloniellaceae</taxon>
        <taxon>Aestuariispira</taxon>
    </lineage>
</organism>
<dbReference type="Gene3D" id="3.40.1350.10">
    <property type="match status" value="1"/>
</dbReference>
<comment type="caution">
    <text evidence="2">The sequence shown here is derived from an EMBL/GenBank/DDBJ whole genome shotgun (WGS) entry which is preliminary data.</text>
</comment>